<dbReference type="PANTHER" id="PTHR34580:SF1">
    <property type="entry name" value="PROTEIN PAFC"/>
    <property type="match status" value="1"/>
</dbReference>
<accession>A0A6J6EXL7</accession>
<dbReference type="PIRSF" id="PIRSF016838">
    <property type="entry name" value="PafC"/>
    <property type="match status" value="1"/>
</dbReference>
<sequence length="316" mass="34481">MADMTAAERLDRTLAIVPWVANQPDGTASISEISERFAIDADDLRDCLIITSMVGVHPYTPDLLINAIVDADTVTIDLPDYFRRPLRLTAEQTFALLTSAKALLSVPGADHSSALARGLEKVLRTLGEGSETAVDIGIDTAPDAITELLRVSIDRHQTVEITYYSYGRDDTGTRRIDPWAIHSEGGLWYLQGWCHASGAERVFRIDRIRAATATDTEFVVPNPLPPFELFDGSNALGRITLLLQPDARWVTEYYPAESIELQPDGTATIVLAIGSVAWLERLLLRLGPDAAVVDASPELQGVGGAAGRRLLSIYRD</sequence>
<evidence type="ECO:0000259" key="3">
    <source>
        <dbReference type="Pfam" id="PF25583"/>
    </source>
</evidence>
<dbReference type="Pfam" id="PF13280">
    <property type="entry name" value="WYL"/>
    <property type="match status" value="1"/>
</dbReference>
<dbReference type="PROSITE" id="PS52050">
    <property type="entry name" value="WYL"/>
    <property type="match status" value="1"/>
</dbReference>
<name>A0A6J6EXL7_9ZZZZ</name>
<dbReference type="Pfam" id="PF19187">
    <property type="entry name" value="HTH_PafC"/>
    <property type="match status" value="1"/>
</dbReference>
<evidence type="ECO:0000313" key="5">
    <source>
        <dbReference type="EMBL" id="CAB4573083.1"/>
    </source>
</evidence>
<dbReference type="InterPro" id="IPR043839">
    <property type="entry name" value="PafC_HTH"/>
</dbReference>
<proteinExistence type="predicted"/>
<reference evidence="6" key="1">
    <citation type="submission" date="2020-05" db="EMBL/GenBank/DDBJ databases">
        <authorList>
            <person name="Chiriac C."/>
            <person name="Salcher M."/>
            <person name="Ghai R."/>
            <person name="Kavagutti S V."/>
        </authorList>
    </citation>
    <scope>NUCLEOTIDE SEQUENCE</scope>
</reference>
<dbReference type="InterPro" id="IPR051534">
    <property type="entry name" value="CBASS_pafABC_assoc_protein"/>
</dbReference>
<dbReference type="InterPro" id="IPR028349">
    <property type="entry name" value="PafC-like"/>
</dbReference>
<evidence type="ECO:0000313" key="4">
    <source>
        <dbReference type="EMBL" id="CAB4547891.1"/>
    </source>
</evidence>
<protein>
    <submittedName>
        <fullName evidence="6">Unannotated protein</fullName>
    </submittedName>
</protein>
<evidence type="ECO:0000259" key="1">
    <source>
        <dbReference type="Pfam" id="PF13280"/>
    </source>
</evidence>
<dbReference type="Pfam" id="PF25583">
    <property type="entry name" value="WCX"/>
    <property type="match status" value="1"/>
</dbReference>
<dbReference type="AlphaFoldDB" id="A0A6J6EXL7"/>
<feature type="domain" description="PafC HTH" evidence="2">
    <location>
        <begin position="8"/>
        <end position="122"/>
    </location>
</feature>
<organism evidence="6">
    <name type="scientific">freshwater metagenome</name>
    <dbReference type="NCBI Taxonomy" id="449393"/>
    <lineage>
        <taxon>unclassified sequences</taxon>
        <taxon>metagenomes</taxon>
        <taxon>ecological metagenomes</taxon>
    </lineage>
</organism>
<feature type="domain" description="WCX" evidence="3">
    <location>
        <begin position="238"/>
        <end position="294"/>
    </location>
</feature>
<dbReference type="InterPro" id="IPR057727">
    <property type="entry name" value="WCX_dom"/>
</dbReference>
<gene>
    <name evidence="4" type="ORF">UFOPK1495_00640</name>
    <name evidence="5" type="ORF">UFOPK1603_01289</name>
    <name evidence="6" type="ORF">UFOPK1711_01217</name>
</gene>
<evidence type="ECO:0000313" key="6">
    <source>
        <dbReference type="EMBL" id="CAB4581311.1"/>
    </source>
</evidence>
<dbReference type="EMBL" id="CAEZSU010000052">
    <property type="protein sequence ID" value="CAB4547891.1"/>
    <property type="molecule type" value="Genomic_DNA"/>
</dbReference>
<evidence type="ECO:0000259" key="2">
    <source>
        <dbReference type="Pfam" id="PF19187"/>
    </source>
</evidence>
<dbReference type="PANTHER" id="PTHR34580">
    <property type="match status" value="1"/>
</dbReference>
<dbReference type="InterPro" id="IPR026881">
    <property type="entry name" value="WYL_dom"/>
</dbReference>
<dbReference type="EMBL" id="CAEZTR010000074">
    <property type="protein sequence ID" value="CAB4581311.1"/>
    <property type="molecule type" value="Genomic_DNA"/>
</dbReference>
<dbReference type="EMBL" id="CAEZTG010000129">
    <property type="protein sequence ID" value="CAB4573083.1"/>
    <property type="molecule type" value="Genomic_DNA"/>
</dbReference>
<feature type="domain" description="WYL" evidence="1">
    <location>
        <begin position="147"/>
        <end position="212"/>
    </location>
</feature>